<dbReference type="PANTHER" id="PTHR37285">
    <property type="entry name" value="SPORE WALL MATURATION PROTEIN DIT1"/>
    <property type="match status" value="1"/>
</dbReference>
<protein>
    <submittedName>
        <fullName evidence="1">Pyoverdine biosynthesis</fullName>
    </submittedName>
</protein>
<proteinExistence type="predicted"/>
<name>A0A8H4IXQ6_9PEZI</name>
<evidence type="ECO:0000313" key="2">
    <source>
        <dbReference type="Proteomes" id="UP000572817"/>
    </source>
</evidence>
<dbReference type="InterPro" id="IPR007817">
    <property type="entry name" value="Isocyanide_synthase_DIT1"/>
</dbReference>
<evidence type="ECO:0000313" key="1">
    <source>
        <dbReference type="EMBL" id="KAF4308224.1"/>
    </source>
</evidence>
<keyword evidence="2" id="KW-1185">Reference proteome</keyword>
<accession>A0A8H4IXQ6</accession>
<dbReference type="Proteomes" id="UP000572817">
    <property type="component" value="Unassembled WGS sequence"/>
</dbReference>
<comment type="caution">
    <text evidence="1">The sequence shown here is derived from an EMBL/GenBank/DDBJ whole genome shotgun (WGS) entry which is preliminary data.</text>
</comment>
<dbReference type="EMBL" id="WWBZ02000022">
    <property type="protein sequence ID" value="KAF4308224.1"/>
    <property type="molecule type" value="Genomic_DNA"/>
</dbReference>
<reference evidence="1" key="1">
    <citation type="submission" date="2020-04" db="EMBL/GenBank/DDBJ databases">
        <title>Genome Assembly and Annotation of Botryosphaeria dothidea sdau 11-99, a Latent Pathogen of Apple Fruit Ring Rot in China.</title>
        <authorList>
            <person name="Yu C."/>
            <person name="Diao Y."/>
            <person name="Lu Q."/>
            <person name="Zhao J."/>
            <person name="Cui S."/>
            <person name="Peng C."/>
            <person name="He B."/>
            <person name="Liu H."/>
        </authorList>
    </citation>
    <scope>NUCLEOTIDE SEQUENCE [LARGE SCALE GENOMIC DNA]</scope>
    <source>
        <strain evidence="1">Sdau11-99</strain>
    </source>
</reference>
<dbReference type="PANTHER" id="PTHR37285:SF6">
    <property type="entry name" value="BIOSYNTHESIS PROTEIN, PUTATIVE (AFU_ORTHOLOGUE AFUA_5G02660)-RELATED"/>
    <property type="match status" value="1"/>
</dbReference>
<gene>
    <name evidence="1" type="ORF">GTA08_BOTSDO03849</name>
</gene>
<sequence>MSSLPNQRGRSDSGYDLSLSDTTEKILKVIESYGMHEKSHSAPGQTGWLGRATFGPIIEKHVLEGKLIPMVLPSFPWKSINRIDKVLGTEPDLGEELALARVNDLCRSVQRVYEPGAMVVIATDGLCYNDILGIPDEDAWTYGSAVRALAEERGYSCIRFVRLMNLLGIHNESRISKQKYLSLCGMARRELALRYGDPSFDADAFLKTDEDYMRTYLGYSKFLTKDLAYSSVMTYLASRKKYKAKVKAIGKEMIAGGVAYAKLIREVYPDYVPVDRLEDLVGIPDEEYYDYGVELRALAARKDFNFIRFLRLSDLLPCGDSIELSKEAYLGSVPGLREQLETDFLDKNFDVEQEIRSNPDTKITYEGYVKLADEDLRWSSTLDKEVLSTPPLYDEAAKEVAKGMIKRLIAYENLIRQKFATAIRLSIHPSTGKSKISVPLLPHDTKSRGTPWHSSIVVLANGEIRPGHSKEYREKYELIQKHGKPYYFREKNQIFELEVPIEIDYEYEGLILKKTTSEPLILNKRDEEKLAELILRFRSVRALGFDVSEINFT</sequence>
<dbReference type="AlphaFoldDB" id="A0A8H4IXQ6"/>
<dbReference type="Pfam" id="PF05141">
    <property type="entry name" value="DIT1_PvcA"/>
    <property type="match status" value="2"/>
</dbReference>
<dbReference type="OrthoDB" id="429813at2759"/>
<organism evidence="1 2">
    <name type="scientific">Botryosphaeria dothidea</name>
    <dbReference type="NCBI Taxonomy" id="55169"/>
    <lineage>
        <taxon>Eukaryota</taxon>
        <taxon>Fungi</taxon>
        <taxon>Dikarya</taxon>
        <taxon>Ascomycota</taxon>
        <taxon>Pezizomycotina</taxon>
        <taxon>Dothideomycetes</taxon>
        <taxon>Dothideomycetes incertae sedis</taxon>
        <taxon>Botryosphaeriales</taxon>
        <taxon>Botryosphaeriaceae</taxon>
        <taxon>Botryosphaeria</taxon>
    </lineage>
</organism>